<evidence type="ECO:0000313" key="2">
    <source>
        <dbReference type="EMBL" id="MCM0618674.1"/>
    </source>
</evidence>
<keyword evidence="1" id="KW-1133">Transmembrane helix</keyword>
<sequence length="145" mass="14654">MSEDTTNAERPVDLFTPVPGLDLGVRPSSSWRGLVTPRRLLATVVLSVVLVLVYTSGVQGTVTSGYQAMIAVAALLGGLALATYVPDPRASVASSPCATMAAAWVVLPAFVLASPAEPVTALMAIGAAGFGLLQRVRGGACGMAG</sequence>
<keyword evidence="1" id="KW-0812">Transmembrane</keyword>
<keyword evidence="1" id="KW-0472">Membrane</keyword>
<organism evidence="2 3">
    <name type="scientific">Nocardioides bruguierae</name>
    <dbReference type="NCBI Taxonomy" id="2945102"/>
    <lineage>
        <taxon>Bacteria</taxon>
        <taxon>Bacillati</taxon>
        <taxon>Actinomycetota</taxon>
        <taxon>Actinomycetes</taxon>
        <taxon>Propionibacteriales</taxon>
        <taxon>Nocardioidaceae</taxon>
        <taxon>Nocardioides</taxon>
    </lineage>
</organism>
<comment type="caution">
    <text evidence="2">The sequence shown here is derived from an EMBL/GenBank/DDBJ whole genome shotgun (WGS) entry which is preliminary data.</text>
</comment>
<name>A0A9X2D5I6_9ACTN</name>
<feature type="transmembrane region" description="Helical" evidence="1">
    <location>
        <begin position="40"/>
        <end position="59"/>
    </location>
</feature>
<proteinExistence type="predicted"/>
<feature type="transmembrane region" description="Helical" evidence="1">
    <location>
        <begin position="65"/>
        <end position="85"/>
    </location>
</feature>
<evidence type="ECO:0000313" key="3">
    <source>
        <dbReference type="Proteomes" id="UP001139485"/>
    </source>
</evidence>
<dbReference type="RefSeq" id="WP_250825655.1">
    <property type="nucleotide sequence ID" value="NZ_JAMOIL010000001.1"/>
</dbReference>
<protein>
    <submittedName>
        <fullName evidence="2">Uncharacterized protein</fullName>
    </submittedName>
</protein>
<accession>A0A9X2D5I6</accession>
<dbReference type="Proteomes" id="UP001139485">
    <property type="component" value="Unassembled WGS sequence"/>
</dbReference>
<reference evidence="2" key="1">
    <citation type="submission" date="2022-05" db="EMBL/GenBank/DDBJ databases">
        <authorList>
            <person name="Tuo L."/>
        </authorList>
    </citation>
    <scope>NUCLEOTIDE SEQUENCE</scope>
    <source>
        <strain evidence="2">BSK12Z-4</strain>
    </source>
</reference>
<feature type="transmembrane region" description="Helical" evidence="1">
    <location>
        <begin position="119"/>
        <end position="136"/>
    </location>
</feature>
<dbReference type="AlphaFoldDB" id="A0A9X2D5I6"/>
<gene>
    <name evidence="2" type="ORF">M8330_00030</name>
</gene>
<evidence type="ECO:0000256" key="1">
    <source>
        <dbReference type="SAM" id="Phobius"/>
    </source>
</evidence>
<keyword evidence="3" id="KW-1185">Reference proteome</keyword>
<dbReference type="EMBL" id="JAMOIL010000001">
    <property type="protein sequence ID" value="MCM0618674.1"/>
    <property type="molecule type" value="Genomic_DNA"/>
</dbReference>
<feature type="transmembrane region" description="Helical" evidence="1">
    <location>
        <begin position="92"/>
        <end position="113"/>
    </location>
</feature>